<feature type="region of interest" description="Disordered" evidence="1">
    <location>
        <begin position="477"/>
        <end position="571"/>
    </location>
</feature>
<feature type="compositionally biased region" description="Basic and acidic residues" evidence="1">
    <location>
        <begin position="173"/>
        <end position="188"/>
    </location>
</feature>
<feature type="compositionally biased region" description="Polar residues" evidence="1">
    <location>
        <begin position="160"/>
        <end position="172"/>
    </location>
</feature>
<evidence type="ECO:0000259" key="2">
    <source>
        <dbReference type="PROSITE" id="PS50812"/>
    </source>
</evidence>
<name>A0ABQ9FIZ1_TEGGR</name>
<dbReference type="InterPro" id="IPR000313">
    <property type="entry name" value="PWWP_dom"/>
</dbReference>
<evidence type="ECO:0000256" key="1">
    <source>
        <dbReference type="SAM" id="MobiDB-lite"/>
    </source>
</evidence>
<feature type="region of interest" description="Disordered" evidence="1">
    <location>
        <begin position="408"/>
        <end position="434"/>
    </location>
</feature>
<sequence length="713" mass="79404">MAALKRRHGVISKGSKWTVVVEECINDVLIVCLETDTKTFRGILLDANKRNVPHGVCFPHSNDSGKSKRSPVLKSDEDPQYESAATILRHSYYNNNNTTNQNEFKTRNQNQNALIKSQKDKPVSKIRLRPRQMLCSNCKASCYETDKGIVTLTGAPKQNLSKSVEMPSSSNKVELRSKRQLPSRDAKSANKTVKSESTPNLRTTLNSLGTKPSVAVHPVVNLNSVKAENALKSCSVTIDSKPVITKQTSSLTVTSSPSKTSTVNVTSSKSATINVNTIKTSTVNVSTSSTVNVNTSKMSTVNVNAIKSSTINLNTRASPFIKISIGEGTVVQIPPRIHGDEVDGGGSGEGGDTSQAEDTNMSADDDSEDTSSHKKIKKVTKKFKEREKSREDLLDIVEKSVEIESDHGVTISHHKKHKRKHKHKHGGIHDNEVSNRDRDLLDGIENENIDTSQNELLSSNQRPRLLYTWRQNKGLSPRRDVTAIRTLSPRRDTNNSVQCNNELFPKKEDDSCLDINSEKSGSQKEYKLRSKEKSQSVESLTEEENSASDNESSYSIVSTQSSSENEEKLEESFEIDIQECEPNEEEEMEEGPPNNSNLDLFRPLMMKIQTREVNKCVTSDGRKIHVGDIVWGKIQGFPWWPGRVLSISTSQRDNGLVLRQLAHWFGSSTMSHIQCSDLYPFVEDFKVRYNKKKKGPYKMAIKQATIAAQTCAH</sequence>
<feature type="non-terminal residue" evidence="3">
    <location>
        <position position="713"/>
    </location>
</feature>
<evidence type="ECO:0000313" key="4">
    <source>
        <dbReference type="Proteomes" id="UP001217089"/>
    </source>
</evidence>
<dbReference type="SUPFAM" id="SSF63748">
    <property type="entry name" value="Tudor/PWWP/MBT"/>
    <property type="match status" value="1"/>
</dbReference>
<gene>
    <name evidence="3" type="ORF">KUTeg_005176</name>
</gene>
<proteinExistence type="predicted"/>
<dbReference type="CDD" id="cd20140">
    <property type="entry name" value="PWWP_PWWP2"/>
    <property type="match status" value="1"/>
</dbReference>
<dbReference type="Proteomes" id="UP001217089">
    <property type="component" value="Unassembled WGS sequence"/>
</dbReference>
<keyword evidence="4" id="KW-1185">Reference proteome</keyword>
<evidence type="ECO:0000313" key="3">
    <source>
        <dbReference type="EMBL" id="KAJ8317272.1"/>
    </source>
</evidence>
<feature type="region of interest" description="Disordered" evidence="1">
    <location>
        <begin position="160"/>
        <end position="209"/>
    </location>
</feature>
<feature type="domain" description="PWWP" evidence="2">
    <location>
        <begin position="626"/>
        <end position="684"/>
    </location>
</feature>
<dbReference type="SMART" id="SM00293">
    <property type="entry name" value="PWWP"/>
    <property type="match status" value="1"/>
</dbReference>
<dbReference type="PANTHER" id="PTHR16112">
    <property type="entry name" value="METHYL-CPG BINDING PROTEIN, DROSOPHILA"/>
    <property type="match status" value="1"/>
</dbReference>
<dbReference type="Pfam" id="PF00855">
    <property type="entry name" value="PWWP"/>
    <property type="match status" value="1"/>
</dbReference>
<organism evidence="3 4">
    <name type="scientific">Tegillarca granosa</name>
    <name type="common">Malaysian cockle</name>
    <name type="synonym">Anadara granosa</name>
    <dbReference type="NCBI Taxonomy" id="220873"/>
    <lineage>
        <taxon>Eukaryota</taxon>
        <taxon>Metazoa</taxon>
        <taxon>Spiralia</taxon>
        <taxon>Lophotrochozoa</taxon>
        <taxon>Mollusca</taxon>
        <taxon>Bivalvia</taxon>
        <taxon>Autobranchia</taxon>
        <taxon>Pteriomorphia</taxon>
        <taxon>Arcoida</taxon>
        <taxon>Arcoidea</taxon>
        <taxon>Arcidae</taxon>
        <taxon>Tegillarca</taxon>
    </lineage>
</organism>
<feature type="region of interest" description="Disordered" evidence="1">
    <location>
        <begin position="56"/>
        <end position="80"/>
    </location>
</feature>
<feature type="compositionally biased region" description="Basic and acidic residues" evidence="1">
    <location>
        <begin position="521"/>
        <end position="535"/>
    </location>
</feature>
<feature type="compositionally biased region" description="Polar residues" evidence="1">
    <location>
        <begin position="353"/>
        <end position="362"/>
    </location>
</feature>
<protein>
    <recommendedName>
        <fullName evidence="2">PWWP domain-containing protein</fullName>
    </recommendedName>
</protein>
<dbReference type="PROSITE" id="PS50812">
    <property type="entry name" value="PWWP"/>
    <property type="match status" value="1"/>
</dbReference>
<dbReference type="EMBL" id="JARBDR010000246">
    <property type="protein sequence ID" value="KAJ8317272.1"/>
    <property type="molecule type" value="Genomic_DNA"/>
</dbReference>
<feature type="compositionally biased region" description="Polar residues" evidence="1">
    <location>
        <begin position="189"/>
        <end position="209"/>
    </location>
</feature>
<feature type="compositionally biased region" description="Low complexity" evidence="1">
    <location>
        <begin position="547"/>
        <end position="563"/>
    </location>
</feature>
<dbReference type="PANTHER" id="PTHR16112:SF22">
    <property type="entry name" value="PWWP DOMAIN-CONTAINING 2B"/>
    <property type="match status" value="1"/>
</dbReference>
<dbReference type="Gene3D" id="2.30.30.140">
    <property type="match status" value="1"/>
</dbReference>
<accession>A0ABQ9FIZ1</accession>
<feature type="region of interest" description="Disordered" evidence="1">
    <location>
        <begin position="334"/>
        <end position="377"/>
    </location>
</feature>
<comment type="caution">
    <text evidence="3">The sequence shown here is derived from an EMBL/GenBank/DDBJ whole genome shotgun (WGS) entry which is preliminary data.</text>
</comment>
<reference evidence="3 4" key="1">
    <citation type="submission" date="2022-12" db="EMBL/GenBank/DDBJ databases">
        <title>Chromosome-level genome of Tegillarca granosa.</title>
        <authorList>
            <person name="Kim J."/>
        </authorList>
    </citation>
    <scope>NUCLEOTIDE SEQUENCE [LARGE SCALE GENOMIC DNA]</scope>
    <source>
        <strain evidence="3">Teg-2019</strain>
        <tissue evidence="3">Adductor muscle</tissue>
    </source>
</reference>
<feature type="compositionally biased region" description="Basic residues" evidence="1">
    <location>
        <begin position="412"/>
        <end position="426"/>
    </location>
</feature>